<dbReference type="Proteomes" id="UP000217163">
    <property type="component" value="Unassembled WGS sequence"/>
</dbReference>
<proteinExistence type="predicted"/>
<accession>A0A261WE03</accession>
<protein>
    <submittedName>
        <fullName evidence="1">Uncharacterized protein</fullName>
    </submittedName>
</protein>
<sequence>MDDAPNFKKEISSMAGLLPQPLERIQDFVNSISAKAGQASKILDQVLRRHNPRYEHLLGLLKA</sequence>
<name>A0A261WE03_9PSED</name>
<evidence type="ECO:0000313" key="1">
    <source>
        <dbReference type="EMBL" id="OZI84426.1"/>
    </source>
</evidence>
<dbReference type="AlphaFoldDB" id="A0A261WE03"/>
<comment type="caution">
    <text evidence="1">The sequence shown here is derived from an EMBL/GenBank/DDBJ whole genome shotgun (WGS) entry which is preliminary data.</text>
</comment>
<dbReference type="EMBL" id="NKQU01000598">
    <property type="protein sequence ID" value="OZI84426.1"/>
    <property type="molecule type" value="Genomic_DNA"/>
</dbReference>
<reference evidence="2" key="1">
    <citation type="journal article" date="2016" name="Sci. Rep.">
        <title>Genome analysis of the kiwifruit canker pathogen Pseudomonas syringae pv. actinidiae biovar 5.</title>
        <authorList>
            <person name="Fujikawa T."/>
            <person name="Sawada H."/>
        </authorList>
    </citation>
    <scope>NUCLEOTIDE SEQUENCE [LARGE SCALE GENOMIC DNA]</scope>
    <source>
        <strain evidence="2">MAFF 212061</strain>
    </source>
</reference>
<evidence type="ECO:0000313" key="2">
    <source>
        <dbReference type="Proteomes" id="UP000217163"/>
    </source>
</evidence>
<gene>
    <name evidence="1" type="ORF">CFN58_24730</name>
</gene>
<organism evidence="1 2">
    <name type="scientific">Pseudomonas avellanae</name>
    <dbReference type="NCBI Taxonomy" id="46257"/>
    <lineage>
        <taxon>Bacteria</taxon>
        <taxon>Pseudomonadati</taxon>
        <taxon>Pseudomonadota</taxon>
        <taxon>Gammaproteobacteria</taxon>
        <taxon>Pseudomonadales</taxon>
        <taxon>Pseudomonadaceae</taxon>
        <taxon>Pseudomonas</taxon>
    </lineage>
</organism>